<name>E2DSI8_FLOTE</name>
<evidence type="ECO:0000256" key="1">
    <source>
        <dbReference type="SAM" id="MobiDB-lite"/>
    </source>
</evidence>
<accession>E2DSI8</accession>
<feature type="compositionally biased region" description="Polar residues" evidence="1">
    <location>
        <begin position="1027"/>
        <end position="1040"/>
    </location>
</feature>
<evidence type="ECO:0000256" key="2">
    <source>
        <dbReference type="SAM" id="Phobius"/>
    </source>
</evidence>
<evidence type="ECO:0000313" key="3">
    <source>
        <dbReference type="EMBL" id="ACZ58462.1"/>
    </source>
</evidence>
<dbReference type="EMBL" id="GU196268">
    <property type="protein sequence ID" value="ACZ58462.1"/>
    <property type="molecule type" value="Genomic_DNA"/>
</dbReference>
<feature type="region of interest" description="Disordered" evidence="1">
    <location>
        <begin position="1810"/>
        <end position="1845"/>
    </location>
</feature>
<dbReference type="GeneID" id="9481849"/>
<proteinExistence type="predicted"/>
<keyword evidence="2" id="KW-0472">Membrane</keyword>
<keyword evidence="3" id="KW-0934">Plastid</keyword>
<protein>
    <submittedName>
        <fullName evidence="3">Hypothetical chloroplast RF1</fullName>
    </submittedName>
</protein>
<keyword evidence="3" id="KW-0150">Chloroplast</keyword>
<keyword evidence="2" id="KW-0812">Transmembrane</keyword>
<organism evidence="3">
    <name type="scientific">Floydiella terrestris</name>
    <name type="common">Green alga</name>
    <name type="synonym">Planophila terrestris</name>
    <dbReference type="NCBI Taxonomy" id="51328"/>
    <lineage>
        <taxon>Eukaryota</taxon>
        <taxon>Viridiplantae</taxon>
        <taxon>Chlorophyta</taxon>
        <taxon>core chlorophytes</taxon>
        <taxon>Chlorophyceae</taxon>
        <taxon>OCC clade</taxon>
        <taxon>Chaetopeltidales</taxon>
        <taxon>Chaetopeltidaceae</taxon>
        <taxon>Floydiella</taxon>
    </lineage>
</organism>
<feature type="transmembrane region" description="Helical" evidence="2">
    <location>
        <begin position="311"/>
        <end position="335"/>
    </location>
</feature>
<reference evidence="3" key="2">
    <citation type="journal article" date="2010" name="Genome Biol. Evol.">
        <title>The exceptionally large chloroplast genome of the green alga Floydiella terrestris illuminates the evolutionary history of the Chlorophyceae.</title>
        <authorList>
            <person name="Brouard J.S."/>
            <person name="Otis C."/>
            <person name="Lemieux C."/>
            <person name="Turmel M."/>
        </authorList>
    </citation>
    <scope>NUCLEOTIDE SEQUENCE</scope>
</reference>
<feature type="transmembrane region" description="Helical" evidence="2">
    <location>
        <begin position="268"/>
        <end position="290"/>
    </location>
</feature>
<feature type="transmembrane region" description="Helical" evidence="2">
    <location>
        <begin position="150"/>
        <end position="171"/>
    </location>
</feature>
<sequence length="3281" mass="383820">MTLVTALKDYVEVVHKLIETAPAYINNHSDYTDLVTLFASFFSNLKQGTLDFLSFEWISNIFYLPIVVPQMASAMFSEVSVFDGKFQNFATFLDQPGSLLKENDSFSLPLSLFGKFLIGFTNSLFLWIPTSAATFLCLRRFAMQGIEAGYAAALGTMAANFLWLASVVLGLRFVLVPWMSLDLARYCLGFLLLIKYFWDNRLPSKEVKHSFVFSQSALQKIFCFHFLLALTEQSSLFPFLSNFTPSTQSNAMEGFSATNSFEFFSIHIFYLLGLLIGSFSCILFICWFCEEPAYSAYVWVNKNLRQIRMGSLVRTIHFFFQTTTFIFACSSLPYLGIEYAITNPLGFVPNDSFFHQFKETAFLTHSTSPAFYRSRTNFVNQKVFRNSDWAEFHQKTTPLDTSLYDQGAYRFYTMEDLHYGADYEWLRRRSEKVKIRGRMKRLRWFPRSWANRLWDLAKTWSRRNIAWRTEILSQYTRSWDSNAAPSWGKLVREDILPSLQSRPWGADPAWGQKFVDSGSSKTEKNGFWWDWWSRRSFADNDTWWNWLSSKNSSFLANQRKNDLLLFNETGDLSSTIKEEQSFGGDLKKNVPSSNSSFFEFQKSLGLNSPKKASSFWMPRERMLSLYSEQTFLKKKHQFTQEFSTLRKFVRKLESRRKTLSNPFLKKNESSVLDLSSFSNLERKRGTEFQALSISDVLSQKTNEKADSSLFSKNTTEIENSPLSKYKDVINTSTREEKSTSSLFSKNNESISNLKFEKNIERTNAGKVLFHPVKFYLHKQEGFLRKLSFYGVKASREFKPGNNSPAMVFYLRTYFQNMKPTRISFKRTKMIRDPGIGAQNRVKQMAYSDPKAKRDRILSGTPWIRQWVSREGFLARRKRLEAWIKHQHYDPDELWSVLMKADVDTFMKRQPFSHFLTPNEERLLHLRRFLLFEHYDSLRWYTYMQHYRAMKTRLGGTKSFTSRLYNQQFKGTFHKVRHLFSLTPSVSGGSVFKFDQPLYNEWKKEDSFKVQTSLLHEEFLNQEKTRGDSFSLSNPSSPLQTTEKKQPSYLEKLNPEKENFSSAGQKDLIEQSLNGVREYFVRATPIRQEILRKLISEKNYEELTLFLRVGQKQLSNSSRVGQNSLSNIEKENFISKNKNELMESFSFGKNQTLSFSPISSFRKSQFNTLFIKQRRKGAKDYRRASERLWKKWKKRFSWEQENRTLPKRFGKKSFALLEKEEEKKSSSNFSLLTVKNFLEKNMKARTVLDKEKIEKEVLLAKIQNLESQKSLKNLERNPSLTLFSNQKESTLQPFQKKETHFFFSNAEQSLMNQSMSSIQKALKDAVKSYKKSKNSNSSVFSGMNESAFDQKSSDSFSLQTSFLKAELQKRFLISKKEFLNAEQHAIKTKIRKLLEKNSLKLFSRKKLSFLTKPFFFKKRNNVLFNRKFLVEKSGNALNSSDGLFSKIRKYEKLPLLNEKKLNSFSSQIQKEDWHLSNLFTNRKKTLLRNRANFRKNFLNVQNLELVLKNNLFVRALRHQGRRIPGTRPRLLYTKKREAKRDTFFIKDGFKNFDETLESKTANLADFSIPEKKSVKSSFFLKPFLRLANTYTSTPPLFTKAEEIVHSFSLSLNRNLEKKQNLFSIKKRLKSKFTTLPGVSFSEKSGNGKIFRNFLSPAGIVSLNQRLDRAKQRRKNNPNSIPVQISDQMKPKTEERKNIFSFSSSAPYFFFDKNLSKVEIQSNQFLSSAELAEEISPSNTQTTISLAELAEEISPSNTQTTISSAEEIAPLNTQTTISSAEEISPSNTQTTISSVKELVERISLFDESATSVPDSLYSRSENDESAKEVSTLVQKDDSDDSIDKLSSYSNTMDVPEYQKRSLDSLTRTGQQEQQFFKEENKSFEAVNKVLEMAFNKENSINDLIEIAEKLSSPNTELEEENFLKEEEKRFFSRKNSSEFFERLVYLKKEKEKKSFYSVNDLIEIAEKEAPFFSRLKRKEKRFLTKRRALGKNSFFLNKKKKEIRKKENLLFAYGKKDDVPPFIQSLDSMVGMTTWLRERKKGLLTIQQQKRKNTFKTFESLTPSENSSFDFKNENSFFSSFKNSNREQLINVEKRIIEEILLPTKSLRQQAHAKRFNARKLVRPKRLSRLSSLADHFIKGRSKKMKAFYESFENLKNFRNFAFRDEKKKFHDEILQKWLGEKRRFVLTGGLFSEGAPFLIRKEVPFSNSKTNENHVLSLSLKEREEKMKNENFLQIGDRESKPLAAPVSLRIREKSFSNKKESNSETPVSLSFQNDNTNSFFFSGDPLLNKDSEKGLLINKVYSNVFIPSENENSFSDKIENSKTKSDSFLEGKNQLLTTNPIPFYAGWDESLRKFVITNRLLSRKEAGYAVSLLSLRKEAPAVETTPFNFQNWPLQGRNAATTLFSHLPFMTPPLLDKNNSEIIKYELSTRIMEKEKPSTALRDSKNQTSEQIRKEELVSTENNKTLFSERIKKSQKRGSSSNFRKVTNMVLLDQIKKRRSALFLPLRWRSSKKTTARVLVKAKSDLSEVKLHSSSLKKNQSLFTGSFSERNKRKRENLDKKILPKLDLLRSLRKGNRARRRLPRLRNLKKEASNNGWKWTKFFSRRIRKKMVFLKHEKRKKSLFVSKSKLGKKLGWQKLRWSFSGKKRSEYKKAKGERNIRRKTKRDIRQKIYLRQRKRPLRRRSLGVLFTEKNLHLKKEIEREGFTNRFSYEESNSFEKTPAADSGRISTAPIQTRKRWSVKRHPRKIYRHLFTPLSLNLPVLYDVLPGHSRFLPSIKTRPAPGSSVSTVRRAKKWTTSSKTSSLRRGALMHGWAMQQLLQNMVQKNDSFSLLSDERFSEKKKGELVLPDGLNSETRIENFQSQSESQINSFLLKKKEFLDKKLLVSDKTFSRQRQLHRGTYKLRELSYTLPLRLYDRWFFYYYIGGREDPLQNVFKNVSKQLEKNLFSSFLKKPNKETEQKLENQKTNEKESTFSSSKKSGARFFIKKRSLQNARRFLTFKPEQRVSFTAYLKALERKAAARLEKKKEVRLTSRQMEDLKQNVPLSLEKEISSSNLNEKRIDDQISQNSSSEEKENMWWYNFHLFKKTSSLKEDEFEKKDKKARFMNADNNLQDMLSFVQYDHAPFNSDFRSPRALNRHYPLNGGFVWPGDYLRLQTIYLPKERKTRQISFQKENFSVKKKEMNQNSTMSSVPYKSYTEQMLLNTVSISKKDSLLERNEKISSALIKERNSDELRSENFLKKKKRIRKTLSQKSYASSTQKGKIREKVNALRAILEPLK</sequence>
<gene>
    <name evidence="3" type="primary">ycf1</name>
</gene>
<reference evidence="3" key="1">
    <citation type="journal article" date="2008" name="J. Phycol.">
        <title>Deep division in the Chlorophyceae (Chlorophyta) revealed by chloroplast phylogenomic analyseS.</title>
        <authorList>
            <person name="Turmel M."/>
            <person name="Brouard J.-S."/>
            <person name="Gagnon C."/>
            <person name="Otis C."/>
            <person name="Lemieux C."/>
        </authorList>
    </citation>
    <scope>NUCLEOTIDE SEQUENCE</scope>
</reference>
<keyword evidence="2" id="KW-1133">Transmembrane helix</keyword>
<feature type="region of interest" description="Disordered" evidence="1">
    <location>
        <begin position="1025"/>
        <end position="1045"/>
    </location>
</feature>
<geneLocation type="chloroplast" evidence="3"/>
<feature type="transmembrane region" description="Helical" evidence="2">
    <location>
        <begin position="116"/>
        <end position="138"/>
    </location>
</feature>
<dbReference type="RefSeq" id="YP_003795486.1">
    <property type="nucleotide sequence ID" value="NC_014346.1"/>
</dbReference>